<organism evidence="2 3">
    <name type="scientific">Pythium insidiosum</name>
    <name type="common">Pythiosis disease agent</name>
    <dbReference type="NCBI Taxonomy" id="114742"/>
    <lineage>
        <taxon>Eukaryota</taxon>
        <taxon>Sar</taxon>
        <taxon>Stramenopiles</taxon>
        <taxon>Oomycota</taxon>
        <taxon>Peronosporomycetes</taxon>
        <taxon>Pythiales</taxon>
        <taxon>Pythiaceae</taxon>
        <taxon>Pythium</taxon>
    </lineage>
</organism>
<protein>
    <submittedName>
        <fullName evidence="2">Uncharacterized protein</fullName>
    </submittedName>
</protein>
<dbReference type="GO" id="GO:0005643">
    <property type="term" value="C:nuclear pore"/>
    <property type="evidence" value="ECO:0007669"/>
    <property type="project" value="TreeGrafter"/>
</dbReference>
<comment type="caution">
    <text evidence="2">The sequence shown here is derived from an EMBL/GenBank/DDBJ whole genome shotgun (WGS) entry which is preliminary data.</text>
</comment>
<proteinExistence type="predicted"/>
<evidence type="ECO:0000313" key="3">
    <source>
        <dbReference type="Proteomes" id="UP001209570"/>
    </source>
</evidence>
<reference evidence="2" key="1">
    <citation type="submission" date="2021-12" db="EMBL/GenBank/DDBJ databases">
        <title>Prjna785345.</title>
        <authorList>
            <person name="Rujirawat T."/>
            <person name="Krajaejun T."/>
        </authorList>
    </citation>
    <scope>NUCLEOTIDE SEQUENCE</scope>
    <source>
        <strain evidence="2">Pi057C3</strain>
    </source>
</reference>
<evidence type="ECO:0000313" key="2">
    <source>
        <dbReference type="EMBL" id="KAJ0403307.1"/>
    </source>
</evidence>
<accession>A0AAD5M531</accession>
<keyword evidence="1" id="KW-0175">Coiled coil</keyword>
<gene>
    <name evidence="2" type="ORF">P43SY_009341</name>
</gene>
<name>A0AAD5M531_PYTIN</name>
<dbReference type="PANTHER" id="PTHR18898">
    <property type="entry name" value="NUCLEOPROTEIN TPR-RELATED"/>
    <property type="match status" value="1"/>
</dbReference>
<dbReference type="GO" id="GO:0006406">
    <property type="term" value="P:mRNA export from nucleus"/>
    <property type="evidence" value="ECO:0007669"/>
    <property type="project" value="TreeGrafter"/>
</dbReference>
<evidence type="ECO:0000256" key="1">
    <source>
        <dbReference type="SAM" id="Coils"/>
    </source>
</evidence>
<dbReference type="AlphaFoldDB" id="A0AAD5M531"/>
<sequence length="297" mass="34315">MTGASAEAARAAAASVNQEQLFHEMEQKFLKLKADYAVIESERDALVEQKHASVNEIKQMQDTLAAKDADVSRVNDELLQLRTEREQLSFQVKTATSLAERRLSEIEELQQAVKERSKQLIEAQRKEVEAIQRAAEHETQAHPLRLTTERLTKELETQKQHVDWMEKKLTEKTKSVQDLRQTVAKLTHELEDLRMQHTEEMTAVQRQLESARQVSKKLESSLVHAQEQVKEAQAAKMHDEERFQNELSAQPHGLTSKELYDQILQLEATLRDEREEKEKLKIYMDRILPVMLKSASV</sequence>
<feature type="coiled-coil region" evidence="1">
    <location>
        <begin position="169"/>
        <end position="283"/>
    </location>
</feature>
<dbReference type="EMBL" id="JAKCXM010000084">
    <property type="protein sequence ID" value="KAJ0403307.1"/>
    <property type="molecule type" value="Genomic_DNA"/>
</dbReference>
<dbReference type="Proteomes" id="UP001209570">
    <property type="component" value="Unassembled WGS sequence"/>
</dbReference>
<dbReference type="GO" id="GO:0017056">
    <property type="term" value="F:structural constituent of nuclear pore"/>
    <property type="evidence" value="ECO:0007669"/>
    <property type="project" value="TreeGrafter"/>
</dbReference>
<feature type="coiled-coil region" evidence="1">
    <location>
        <begin position="106"/>
        <end position="141"/>
    </location>
</feature>
<dbReference type="PANTHER" id="PTHR18898:SF2">
    <property type="entry name" value="NUCLEOPROTEIN TPR"/>
    <property type="match status" value="1"/>
</dbReference>
<keyword evidence="3" id="KW-1185">Reference proteome</keyword>